<keyword evidence="3" id="KW-0489">Methyltransferase</keyword>
<dbReference type="Proteomes" id="UP000031130">
    <property type="component" value="Chromosome"/>
</dbReference>
<dbReference type="InterPro" id="IPR041698">
    <property type="entry name" value="Methyltransf_25"/>
</dbReference>
<dbReference type="GO" id="GO:0032259">
    <property type="term" value="P:methylation"/>
    <property type="evidence" value="ECO:0007669"/>
    <property type="project" value="UniProtKB-KW"/>
</dbReference>
<dbReference type="Gene3D" id="3.40.50.150">
    <property type="entry name" value="Vaccinia Virus protein VP39"/>
    <property type="match status" value="1"/>
</dbReference>
<gene>
    <name evidence="3" type="ORF">UPTC3659_1281</name>
</gene>
<accession>A0A0A8HW43</accession>
<reference evidence="3 4" key="1">
    <citation type="journal article" date="2014" name="Genome Biol. Evol.">
        <title>Comparative Genomics of the Campylobacter lari Group.</title>
        <authorList>
            <person name="Miller W.G."/>
            <person name="Yee E."/>
            <person name="Chapman M.H."/>
            <person name="Smith T.P."/>
            <person name="Bono J.L."/>
            <person name="Huynh S."/>
            <person name="Parker C.T."/>
            <person name="Vandamme P."/>
            <person name="Luong K."/>
            <person name="Korlach J."/>
        </authorList>
    </citation>
    <scope>NUCLEOTIDE SEQUENCE [LARGE SCALE GENOMIC DNA]</scope>
    <source>
        <strain evidence="4">RM3659</strain>
    </source>
</reference>
<dbReference type="HOGENOM" id="CLU_069129_7_2_7"/>
<dbReference type="EMBL" id="CP007775">
    <property type="protein sequence ID" value="AJD02114.1"/>
    <property type="molecule type" value="Genomic_DNA"/>
</dbReference>
<organism evidence="3 4">
    <name type="scientific">Campylobacter lari NCTC 11845</name>
    <dbReference type="NCBI Taxonomy" id="1388749"/>
    <lineage>
        <taxon>Bacteria</taxon>
        <taxon>Pseudomonadati</taxon>
        <taxon>Campylobacterota</taxon>
        <taxon>Epsilonproteobacteria</taxon>
        <taxon>Campylobacterales</taxon>
        <taxon>Campylobacteraceae</taxon>
        <taxon>Campylobacter</taxon>
    </lineage>
</organism>
<protein>
    <submittedName>
        <fullName evidence="3">SAM-dependent methyltransferase</fullName>
    </submittedName>
</protein>
<dbReference type="Pfam" id="PF13649">
    <property type="entry name" value="Methyltransf_25"/>
    <property type="match status" value="1"/>
</dbReference>
<dbReference type="CDD" id="cd02440">
    <property type="entry name" value="AdoMet_MTases"/>
    <property type="match status" value="1"/>
</dbReference>
<dbReference type="Gene3D" id="2.20.25.110">
    <property type="entry name" value="S-adenosyl-L-methionine-dependent methyltransferases"/>
    <property type="match status" value="1"/>
</dbReference>
<feature type="domain" description="Methyltransferase" evidence="2">
    <location>
        <begin position="39"/>
        <end position="130"/>
    </location>
</feature>
<dbReference type="AlphaFoldDB" id="A0A0A8HW43"/>
<evidence type="ECO:0000313" key="3">
    <source>
        <dbReference type="EMBL" id="AJD02114.1"/>
    </source>
</evidence>
<dbReference type="RefSeq" id="WP_039626593.1">
    <property type="nucleotide sequence ID" value="NZ_CP007775.1"/>
</dbReference>
<dbReference type="KEGG" id="cln:UPTC3659_1281"/>
<dbReference type="PANTHER" id="PTHR43861">
    <property type="entry name" value="TRANS-ACONITATE 2-METHYLTRANSFERASE-RELATED"/>
    <property type="match status" value="1"/>
</dbReference>
<keyword evidence="1 3" id="KW-0808">Transferase</keyword>
<proteinExistence type="predicted"/>
<dbReference type="SUPFAM" id="SSF53335">
    <property type="entry name" value="S-adenosyl-L-methionine-dependent methyltransferases"/>
    <property type="match status" value="1"/>
</dbReference>
<name>A0A0A8HW43_CAMLA</name>
<dbReference type="GO" id="GO:0008168">
    <property type="term" value="F:methyltransferase activity"/>
    <property type="evidence" value="ECO:0007669"/>
    <property type="project" value="UniProtKB-KW"/>
</dbReference>
<dbReference type="OrthoDB" id="5298787at2"/>
<sequence>MEINYYNNLCSEMYDILHNKAPQDELDFYLSYARKEYKILEPLCGNGRFMIPFLIQGFNIIGIDSSEEMLKKLKQKYPLAQTFCADLLKYNFKEKYDYIFIPSGSISLFTNIIECKIVLKNIKNALKKDGVFVFAVDNINAKSYNDDNYKITSSVSTHNGFNLVLKNKSYFDEKTQTQFYPSIYELYDEDKLIKSEYMDFQIHLYRQGEMEDYLKEVGFTKINSYFSFSKTLTNNNQSDFFLYECSH</sequence>
<evidence type="ECO:0000259" key="2">
    <source>
        <dbReference type="Pfam" id="PF13649"/>
    </source>
</evidence>
<evidence type="ECO:0000256" key="1">
    <source>
        <dbReference type="ARBA" id="ARBA00022679"/>
    </source>
</evidence>
<dbReference type="InterPro" id="IPR029063">
    <property type="entry name" value="SAM-dependent_MTases_sf"/>
</dbReference>
<evidence type="ECO:0000313" key="4">
    <source>
        <dbReference type="Proteomes" id="UP000031130"/>
    </source>
</evidence>